<organism evidence="2 3">
    <name type="scientific">Xylona heveae (strain CBS 132557 / TC161)</name>
    <dbReference type="NCBI Taxonomy" id="1328760"/>
    <lineage>
        <taxon>Eukaryota</taxon>
        <taxon>Fungi</taxon>
        <taxon>Dikarya</taxon>
        <taxon>Ascomycota</taxon>
        <taxon>Pezizomycotina</taxon>
        <taxon>Xylonomycetes</taxon>
        <taxon>Xylonales</taxon>
        <taxon>Xylonaceae</taxon>
        <taxon>Xylona</taxon>
    </lineage>
</organism>
<keyword evidence="3" id="KW-1185">Reference proteome</keyword>
<dbReference type="GeneID" id="28897103"/>
<comment type="similarity">
    <text evidence="1">Belongs to the MYG1 family.</text>
</comment>
<dbReference type="FunCoup" id="A0A161THI1">
    <property type="interactions" value="1178"/>
</dbReference>
<dbReference type="InParanoid" id="A0A161THI1"/>
<dbReference type="EMBL" id="KV407455">
    <property type="protein sequence ID" value="KZF25707.1"/>
    <property type="molecule type" value="Genomic_DNA"/>
</dbReference>
<dbReference type="STRING" id="1328760.A0A161THI1"/>
<dbReference type="PANTHER" id="PTHR11215:SF1">
    <property type="entry name" value="MYG1 EXONUCLEASE"/>
    <property type="match status" value="1"/>
</dbReference>
<evidence type="ECO:0000313" key="2">
    <source>
        <dbReference type="EMBL" id="KZF25707.1"/>
    </source>
</evidence>
<protein>
    <submittedName>
        <fullName evidence="2">Putative UPF0160 protein C27H6.8</fullName>
    </submittedName>
</protein>
<dbReference type="RefSeq" id="XP_018191262.1">
    <property type="nucleotide sequence ID" value="XM_018331966.1"/>
</dbReference>
<dbReference type="Pfam" id="PF03690">
    <property type="entry name" value="MYG1_exonuc"/>
    <property type="match status" value="1"/>
</dbReference>
<dbReference type="GO" id="GO:0005634">
    <property type="term" value="C:nucleus"/>
    <property type="evidence" value="ECO:0007669"/>
    <property type="project" value="TreeGrafter"/>
</dbReference>
<dbReference type="InterPro" id="IPR003226">
    <property type="entry name" value="MYG1_exonuclease"/>
</dbReference>
<sequence length="351" mass="39432">MAEEIASKRLKVDRSTPAVIGTHNGHFHADEALAVYLLRLLPTYNPSTLIRTRDPALLSTCHTVVDVGGEYNPASNRYDHHQRTFDTTFPKRATKLSSAGLVYMHFGKSIIAQQTKLQEEAEEVKVLYEKLYTDFVEALDAHDNGISVYDPKDTAHLQKRFQDSSINLGSLVGDLNANFEDTEGKSAEQLQKEEDERFLQASSLMGTVFLRKLEYYHRAWLPARAVVHASYAKRKEIDSNGRIMVLERSVPWKDHLYTLEAEHPQEEKVLYVLYPEGPQEGAKWRIQAVSVAKDSFESRKPLPAAWRGVRDDKLDEVAGIPGCVFTHASGFIGGNKTFDGAKAMAEKALVL</sequence>
<proteinExistence type="inferred from homology"/>
<dbReference type="GO" id="GO:0005737">
    <property type="term" value="C:cytoplasm"/>
    <property type="evidence" value="ECO:0007669"/>
    <property type="project" value="TreeGrafter"/>
</dbReference>
<dbReference type="AlphaFoldDB" id="A0A161THI1"/>
<dbReference type="OrthoDB" id="10265310at2759"/>
<name>A0A161THI1_XYLHT</name>
<evidence type="ECO:0000256" key="1">
    <source>
        <dbReference type="ARBA" id="ARBA00010105"/>
    </source>
</evidence>
<dbReference type="PANTHER" id="PTHR11215">
    <property type="entry name" value="METAL DEPENDENT HYDROLASE - RELATED"/>
    <property type="match status" value="1"/>
</dbReference>
<dbReference type="OMA" id="FHCDEVV"/>
<dbReference type="Proteomes" id="UP000076632">
    <property type="component" value="Unassembled WGS sequence"/>
</dbReference>
<reference evidence="2 3" key="1">
    <citation type="journal article" date="2016" name="Fungal Biol.">
        <title>The genome of Xylona heveae provides a window into fungal endophytism.</title>
        <authorList>
            <person name="Gazis R."/>
            <person name="Kuo A."/>
            <person name="Riley R."/>
            <person name="LaButti K."/>
            <person name="Lipzen A."/>
            <person name="Lin J."/>
            <person name="Amirebrahimi M."/>
            <person name="Hesse C.N."/>
            <person name="Spatafora J.W."/>
            <person name="Henrissat B."/>
            <person name="Hainaut M."/>
            <person name="Grigoriev I.V."/>
            <person name="Hibbett D.S."/>
        </authorList>
    </citation>
    <scope>NUCLEOTIDE SEQUENCE [LARGE SCALE GENOMIC DNA]</scope>
    <source>
        <strain evidence="2 3">TC161</strain>
    </source>
</reference>
<gene>
    <name evidence="2" type="ORF">L228DRAFT_244597</name>
</gene>
<accession>A0A161THI1</accession>
<evidence type="ECO:0000313" key="3">
    <source>
        <dbReference type="Proteomes" id="UP000076632"/>
    </source>
</evidence>